<evidence type="ECO:0000256" key="1">
    <source>
        <dbReference type="ARBA" id="ARBA00004123"/>
    </source>
</evidence>
<dbReference type="GO" id="GO:0006325">
    <property type="term" value="P:chromatin organization"/>
    <property type="evidence" value="ECO:0007669"/>
    <property type="project" value="InterPro"/>
</dbReference>
<feature type="region of interest" description="Disordered" evidence="3">
    <location>
        <begin position="1192"/>
        <end position="1258"/>
    </location>
</feature>
<evidence type="ECO:0000313" key="5">
    <source>
        <dbReference type="Proteomes" id="UP000324222"/>
    </source>
</evidence>
<dbReference type="PANTHER" id="PTHR15502:SF7">
    <property type="entry name" value="CALCINEURIN-BINDING PROTEIN CABIN-1"/>
    <property type="match status" value="1"/>
</dbReference>
<accession>A0A5B7EEX9</accession>
<feature type="compositionally biased region" description="Low complexity" evidence="3">
    <location>
        <begin position="1196"/>
        <end position="1208"/>
    </location>
</feature>
<organism evidence="4 5">
    <name type="scientific">Portunus trituberculatus</name>
    <name type="common">Swimming crab</name>
    <name type="synonym">Neptunus trituberculatus</name>
    <dbReference type="NCBI Taxonomy" id="210409"/>
    <lineage>
        <taxon>Eukaryota</taxon>
        <taxon>Metazoa</taxon>
        <taxon>Ecdysozoa</taxon>
        <taxon>Arthropoda</taxon>
        <taxon>Crustacea</taxon>
        <taxon>Multicrustacea</taxon>
        <taxon>Malacostraca</taxon>
        <taxon>Eumalacostraca</taxon>
        <taxon>Eucarida</taxon>
        <taxon>Decapoda</taxon>
        <taxon>Pleocyemata</taxon>
        <taxon>Brachyura</taxon>
        <taxon>Eubrachyura</taxon>
        <taxon>Portunoidea</taxon>
        <taxon>Portunidae</taxon>
        <taxon>Portuninae</taxon>
        <taxon>Portunus</taxon>
    </lineage>
</organism>
<gene>
    <name evidence="4" type="primary">CABIN1</name>
    <name evidence="4" type="ORF">E2C01_025196</name>
</gene>
<sequence>MSCVCLPCTRIVALFPDESRPENKVGVVDAFINGEVKECSAPAVTPPTEEVRDCFYLLGDYYFKNKEWNNAIKYYKTDVVMNHDRLDSWAPLGLAMKAIMETQLNSCEVIENEEEFFAMAQRGTRCFCQALKLDEYHTNLWVEFGGLVYMVHSHASRLLKQDLNPDISIETFEMLEKLKGEMLSQAEQCFTQALKIQEEGWDDDCLPDERWLHCYMLGKVAEKKGKEPKVILEYYIKASQHLHQIQAKYPAKINYNSPQEYSVEALEMYYRIHAYILKYLQVKEGKSVEKEAIDIFTKVLDEMAKSPFVLCQEKKKSSSDTGRIATSDLGSVTNSNIWGELSGGPSSTQKKQGEENGSPAKPAGDDSDETENIVKEVVHDIISDAVNMCDQPKEDSERRAEGKDKEKDSSAGAKVSSKDKDRRESDDDILVVEEKVIEKYDHMTIIQRCINALKLCLVRFPQNYKALYRLAYYNNTSKFHKDSSRARNYMLGCDFWQRVGYMPVNGLFNERKVWIQQPKNCNFFHGVWRIPNDEVDRPGSFAAHMYRCVSLILDILPQLKDFYAVLQIALALKNSPEKDKKYLRDNERELLSEHATQVGLQAMKDKYKFLFKGSSPAHNNRRMAFLLDVYRSYKQISRHLPGSEPHLAKMVTETYAGLRGIEPDSRANLLREADAFCNRNQHVQHRLPQSSGPEAPPNINRTPFSSRRGRPPGTGRGRGRGRGALYPSHTTPNMLAIQEAYKMYENVVNTRAILNNQNLDRSSIFKHQKELEYYQTELSKYMSIPSVTQYFRATLESVGIMAKDKLPPPTPSQSVSKAAPSTPSPSSNAPSAPSAPSVAASRITQPTSVPQISAPQQAPPTQPKPVSLPGRSQIPGISITTVNSPKTTNTSVNKSLKPNMSVTVSPVKSSCPPALQGRGEISVITVTRPSGATRPSTITTITTTTTAATITTTSRVNPTPSVIKTPTTSPKPVPTPSDSGARDLPSTVAKLPAGTTIIHPRDSPNKPSGPRPQLQAQARPAKTQNIDSALDGLSSPMRKVAADIIATGTGPTTTRPSGAPKPVSSTASPKPSLPKGMTITPAPRIKSHSKVVQPPPRTTAPSTTASPSFAGSFSTPASKSGRGGVGGTSASVSATVIGLEGRRPIPPSTSQPNKPVQVTQLSPSQLMQLAYNSREGGGNISGLLNQYSKNVTRHSTPQTPATAPRQVAPVPPPQRPLLSNPQRDVSVRPPLIKPPPPQQQNKPDQAQRRSSDDIIVLD</sequence>
<dbReference type="Gene3D" id="1.25.40.10">
    <property type="entry name" value="Tetratricopeptide repeat domain"/>
    <property type="match status" value="1"/>
</dbReference>
<feature type="compositionally biased region" description="Polar residues" evidence="3">
    <location>
        <begin position="1150"/>
        <end position="1161"/>
    </location>
</feature>
<dbReference type="InterPro" id="IPR033053">
    <property type="entry name" value="Hir3/CABIN1"/>
</dbReference>
<feature type="compositionally biased region" description="Basic and acidic residues" evidence="3">
    <location>
        <begin position="416"/>
        <end position="425"/>
    </location>
</feature>
<comment type="subcellular location">
    <subcellularLocation>
        <location evidence="1">Nucleus</location>
    </subcellularLocation>
</comment>
<evidence type="ECO:0000256" key="3">
    <source>
        <dbReference type="SAM" id="MobiDB-lite"/>
    </source>
</evidence>
<dbReference type="SUPFAM" id="SSF48452">
    <property type="entry name" value="TPR-like"/>
    <property type="match status" value="1"/>
</dbReference>
<dbReference type="GO" id="GO:0031491">
    <property type="term" value="F:nucleosome binding"/>
    <property type="evidence" value="ECO:0007669"/>
    <property type="project" value="TreeGrafter"/>
</dbReference>
<evidence type="ECO:0000256" key="2">
    <source>
        <dbReference type="ARBA" id="ARBA00023242"/>
    </source>
</evidence>
<protein>
    <submittedName>
        <fullName evidence="4">Calcineurin-binding protein cabin-1</fullName>
    </submittedName>
</protein>
<feature type="region of interest" description="Disordered" evidence="3">
    <location>
        <begin position="385"/>
        <end position="425"/>
    </location>
</feature>
<feature type="region of interest" description="Disordered" evidence="3">
    <location>
        <begin position="683"/>
        <end position="729"/>
    </location>
</feature>
<dbReference type="Proteomes" id="UP000324222">
    <property type="component" value="Unassembled WGS sequence"/>
</dbReference>
<dbReference type="GO" id="GO:0005634">
    <property type="term" value="C:nucleus"/>
    <property type="evidence" value="ECO:0007669"/>
    <property type="project" value="UniProtKB-SubCell"/>
</dbReference>
<proteinExistence type="predicted"/>
<dbReference type="InterPro" id="IPR011990">
    <property type="entry name" value="TPR-like_helical_dom_sf"/>
</dbReference>
<feature type="compositionally biased region" description="Low complexity" evidence="3">
    <location>
        <begin position="1099"/>
        <end position="1120"/>
    </location>
</feature>
<feature type="compositionally biased region" description="Low complexity" evidence="3">
    <location>
        <begin position="1047"/>
        <end position="1060"/>
    </location>
</feature>
<feature type="region of interest" description="Disordered" evidence="3">
    <location>
        <begin position="1047"/>
        <end position="1161"/>
    </location>
</feature>
<comment type="caution">
    <text evidence="4">The sequence shown here is derived from an EMBL/GenBank/DDBJ whole genome shotgun (WGS) entry which is preliminary data.</text>
</comment>
<feature type="compositionally biased region" description="Low complexity" evidence="3">
    <location>
        <begin position="954"/>
        <end position="968"/>
    </location>
</feature>
<dbReference type="AlphaFoldDB" id="A0A5B7EEX9"/>
<dbReference type="EMBL" id="VSRR010002525">
    <property type="protein sequence ID" value="MPC31897.1"/>
    <property type="molecule type" value="Genomic_DNA"/>
</dbReference>
<keyword evidence="5" id="KW-1185">Reference proteome</keyword>
<feature type="compositionally biased region" description="Basic and acidic residues" evidence="3">
    <location>
        <begin position="391"/>
        <end position="409"/>
    </location>
</feature>
<keyword evidence="2" id="KW-0539">Nucleus</keyword>
<feature type="region of interest" description="Disordered" evidence="3">
    <location>
        <begin position="802"/>
        <end position="897"/>
    </location>
</feature>
<dbReference type="OrthoDB" id="6376137at2759"/>
<feature type="region of interest" description="Disordered" evidence="3">
    <location>
        <begin position="954"/>
        <end position="1034"/>
    </location>
</feature>
<dbReference type="PANTHER" id="PTHR15502">
    <property type="entry name" value="CALCINEURIN-BINDING PROTEIN CABIN 1-RELATED"/>
    <property type="match status" value="1"/>
</dbReference>
<feature type="compositionally biased region" description="Low complexity" evidence="3">
    <location>
        <begin position="814"/>
        <end position="841"/>
    </location>
</feature>
<reference evidence="4 5" key="1">
    <citation type="submission" date="2019-05" db="EMBL/GenBank/DDBJ databases">
        <title>Another draft genome of Portunus trituberculatus and its Hox gene families provides insights of decapod evolution.</title>
        <authorList>
            <person name="Jeong J.-H."/>
            <person name="Song I."/>
            <person name="Kim S."/>
            <person name="Choi T."/>
            <person name="Kim D."/>
            <person name="Ryu S."/>
            <person name="Kim W."/>
        </authorList>
    </citation>
    <scope>NUCLEOTIDE SEQUENCE [LARGE SCALE GENOMIC DNA]</scope>
    <source>
        <tissue evidence="4">Muscle</tissue>
    </source>
</reference>
<evidence type="ECO:0000313" key="4">
    <source>
        <dbReference type="EMBL" id="MPC31897.1"/>
    </source>
</evidence>
<name>A0A5B7EEX9_PORTR</name>
<feature type="region of interest" description="Disordered" evidence="3">
    <location>
        <begin position="335"/>
        <end position="369"/>
    </location>
</feature>
<feature type="compositionally biased region" description="Polar residues" evidence="3">
    <location>
        <begin position="878"/>
        <end position="897"/>
    </location>
</feature>